<organism evidence="6 7">
    <name type="scientific">Helicobacter aurati</name>
    <dbReference type="NCBI Taxonomy" id="137778"/>
    <lineage>
        <taxon>Bacteria</taxon>
        <taxon>Pseudomonadati</taxon>
        <taxon>Campylobacterota</taxon>
        <taxon>Epsilonproteobacteria</taxon>
        <taxon>Campylobacterales</taxon>
        <taxon>Helicobacteraceae</taxon>
        <taxon>Helicobacter</taxon>
    </lineage>
</organism>
<protein>
    <recommendedName>
        <fullName evidence="3">GTP cyclohydrolase 1 type 2 homolog</fullName>
    </recommendedName>
</protein>
<proteinExistence type="inferred from homology"/>
<dbReference type="FunFam" id="3.40.1390.30:FF:000001">
    <property type="entry name" value="GTP cyclohydrolase 1 type 2"/>
    <property type="match status" value="1"/>
</dbReference>
<dbReference type="GO" id="GO:0046872">
    <property type="term" value="F:metal ion binding"/>
    <property type="evidence" value="ECO:0007669"/>
    <property type="project" value="UniProtKB-KW"/>
</dbReference>
<dbReference type="InterPro" id="IPR002678">
    <property type="entry name" value="DUF34/NIF3"/>
</dbReference>
<dbReference type="OrthoDB" id="9792792at2"/>
<evidence type="ECO:0000256" key="2">
    <source>
        <dbReference type="ARBA" id="ARBA00011643"/>
    </source>
</evidence>
<dbReference type="EMBL" id="NXLW01000018">
    <property type="protein sequence ID" value="RDU70637.1"/>
    <property type="molecule type" value="Genomic_DNA"/>
</dbReference>
<dbReference type="PANTHER" id="PTHR13799">
    <property type="entry name" value="NGG1 INTERACTING FACTOR 3"/>
    <property type="match status" value="1"/>
</dbReference>
<feature type="binding site" evidence="5">
    <location>
        <position position="101"/>
    </location>
    <ligand>
        <name>a divalent metal cation</name>
        <dbReference type="ChEBI" id="CHEBI:60240"/>
        <label>1</label>
    </ligand>
</feature>
<dbReference type="SUPFAM" id="SSF102705">
    <property type="entry name" value="NIF3 (NGG1p interacting factor 3)-like"/>
    <property type="match status" value="1"/>
</dbReference>
<dbReference type="NCBIfam" id="TIGR00486">
    <property type="entry name" value="YbgI_SA1388"/>
    <property type="match status" value="1"/>
</dbReference>
<sequence>MNVADIYAILNTISPFTLQATWDNSGLNIGSFAMPCKQIYISLELDWQVLDFLSESSLLIVHHPVIFKPLKTLHLDTYPSNLIAKCLQKKIAVIAMHTNFDTTHLNQAFADSLRLDKLGFTLESNKEFSLIYNNTTTHNITLDSLATHIKHVLNLDTLRYSKGADSLGGHSKLFITCGSNAESHCLASRNDCIITGDIKYHDAMIANSNGISFIDVPHFESERIFATLLAKTLQKNNIQAIITDSHNPFCYI</sequence>
<gene>
    <name evidence="6" type="ORF">CQA66_07950</name>
</gene>
<dbReference type="GO" id="GO:0005737">
    <property type="term" value="C:cytoplasm"/>
    <property type="evidence" value="ECO:0007669"/>
    <property type="project" value="TreeGrafter"/>
</dbReference>
<comment type="subunit">
    <text evidence="2">Homohexamer.</text>
</comment>
<evidence type="ECO:0000256" key="4">
    <source>
        <dbReference type="ARBA" id="ARBA00022723"/>
    </source>
</evidence>
<keyword evidence="7" id="KW-1185">Reference proteome</keyword>
<comment type="caution">
    <text evidence="6">The sequence shown here is derived from an EMBL/GenBank/DDBJ whole genome shotgun (WGS) entry which is preliminary data.</text>
</comment>
<name>A0A3D8IZD9_9HELI</name>
<evidence type="ECO:0000256" key="5">
    <source>
        <dbReference type="PIRSR" id="PIRSR602678-1"/>
    </source>
</evidence>
<evidence type="ECO:0000256" key="1">
    <source>
        <dbReference type="ARBA" id="ARBA00006964"/>
    </source>
</evidence>
<dbReference type="Gene3D" id="3.40.1390.30">
    <property type="entry name" value="NIF3 (NGG1p interacting factor 3)-like"/>
    <property type="match status" value="2"/>
</dbReference>
<dbReference type="AlphaFoldDB" id="A0A3D8IZD9"/>
<evidence type="ECO:0000313" key="6">
    <source>
        <dbReference type="EMBL" id="RDU70637.1"/>
    </source>
</evidence>
<feature type="binding site" evidence="5">
    <location>
        <position position="222"/>
    </location>
    <ligand>
        <name>a divalent metal cation</name>
        <dbReference type="ChEBI" id="CHEBI:60240"/>
        <label>1</label>
    </ligand>
</feature>
<dbReference type="Pfam" id="PF01784">
    <property type="entry name" value="DUF34_NIF3"/>
    <property type="match status" value="1"/>
</dbReference>
<evidence type="ECO:0000256" key="3">
    <source>
        <dbReference type="ARBA" id="ARBA00022112"/>
    </source>
</evidence>
<dbReference type="Proteomes" id="UP000256424">
    <property type="component" value="Unassembled WGS sequence"/>
</dbReference>
<reference evidence="6 7" key="1">
    <citation type="submission" date="2018-04" db="EMBL/GenBank/DDBJ databases">
        <title>Novel Campyloabacter and Helicobacter Species and Strains.</title>
        <authorList>
            <person name="Mannion A.J."/>
            <person name="Shen Z."/>
            <person name="Fox J.G."/>
        </authorList>
    </citation>
    <scope>NUCLEOTIDE SEQUENCE [LARGE SCALE GENOMIC DNA]</scope>
    <source>
        <strain evidence="6 7">MIT 97-5075</strain>
    </source>
</reference>
<dbReference type="RefSeq" id="WP_104763115.1">
    <property type="nucleotide sequence ID" value="NZ_FZPM01000014.1"/>
</dbReference>
<feature type="binding site" evidence="5">
    <location>
        <position position="63"/>
    </location>
    <ligand>
        <name>a divalent metal cation</name>
        <dbReference type="ChEBI" id="CHEBI:60240"/>
        <label>1</label>
    </ligand>
</feature>
<accession>A0A3D8IZD9</accession>
<comment type="similarity">
    <text evidence="1">Belongs to the GTP cyclohydrolase I type 2/NIF3 family.</text>
</comment>
<keyword evidence="4 5" id="KW-0479">Metal-binding</keyword>
<evidence type="ECO:0000313" key="7">
    <source>
        <dbReference type="Proteomes" id="UP000256424"/>
    </source>
</evidence>
<feature type="binding site" evidence="5">
    <location>
        <position position="62"/>
    </location>
    <ligand>
        <name>a divalent metal cation</name>
        <dbReference type="ChEBI" id="CHEBI:60240"/>
        <label>1</label>
    </ligand>
</feature>
<dbReference type="PANTHER" id="PTHR13799:SF14">
    <property type="entry name" value="GTP CYCLOHYDROLASE 1 TYPE 2 HOMOLOG"/>
    <property type="match status" value="1"/>
</dbReference>
<feature type="binding site" evidence="5">
    <location>
        <position position="218"/>
    </location>
    <ligand>
        <name>a divalent metal cation</name>
        <dbReference type="ChEBI" id="CHEBI:60240"/>
        <label>1</label>
    </ligand>
</feature>
<dbReference type="InterPro" id="IPR036069">
    <property type="entry name" value="DUF34/NIF3_sf"/>
</dbReference>